<accession>A0A813FPL3</accession>
<organism evidence="2 3">
    <name type="scientific">Polarella glacialis</name>
    <name type="common">Dinoflagellate</name>
    <dbReference type="NCBI Taxonomy" id="89957"/>
    <lineage>
        <taxon>Eukaryota</taxon>
        <taxon>Sar</taxon>
        <taxon>Alveolata</taxon>
        <taxon>Dinophyceae</taxon>
        <taxon>Suessiales</taxon>
        <taxon>Suessiaceae</taxon>
        <taxon>Polarella</taxon>
    </lineage>
</organism>
<protein>
    <submittedName>
        <fullName evidence="2">Uncharacterized protein</fullName>
    </submittedName>
</protein>
<dbReference type="Proteomes" id="UP000654075">
    <property type="component" value="Unassembled WGS sequence"/>
</dbReference>
<evidence type="ECO:0000313" key="3">
    <source>
        <dbReference type="Proteomes" id="UP000654075"/>
    </source>
</evidence>
<gene>
    <name evidence="2" type="ORF">PGLA1383_LOCUS30115</name>
</gene>
<feature type="region of interest" description="Disordered" evidence="1">
    <location>
        <begin position="1"/>
        <end position="113"/>
    </location>
</feature>
<feature type="compositionally biased region" description="Low complexity" evidence="1">
    <location>
        <begin position="50"/>
        <end position="59"/>
    </location>
</feature>
<reference evidence="2" key="1">
    <citation type="submission" date="2021-02" db="EMBL/GenBank/DDBJ databases">
        <authorList>
            <person name="Dougan E. K."/>
            <person name="Rhodes N."/>
            <person name="Thang M."/>
            <person name="Chan C."/>
        </authorList>
    </citation>
    <scope>NUCLEOTIDE SEQUENCE</scope>
</reference>
<dbReference type="EMBL" id="CAJNNV010025109">
    <property type="protein sequence ID" value="CAE8612317.1"/>
    <property type="molecule type" value="Genomic_DNA"/>
</dbReference>
<sequence>MVLKTLSELSPFRKSAFGQGSRSGARDGALGSHGNRSKAAALRPPPRPSPRNAAAAGSSEQRPSTNARPLPNVIPLPSRGLSPPERRSPPPPSGSLVPSSASHGPALPDVTSS</sequence>
<feature type="compositionally biased region" description="Low complexity" evidence="1">
    <location>
        <begin position="94"/>
        <end position="104"/>
    </location>
</feature>
<evidence type="ECO:0000256" key="1">
    <source>
        <dbReference type="SAM" id="MobiDB-lite"/>
    </source>
</evidence>
<comment type="caution">
    <text evidence="2">The sequence shown here is derived from an EMBL/GenBank/DDBJ whole genome shotgun (WGS) entry which is preliminary data.</text>
</comment>
<proteinExistence type="predicted"/>
<keyword evidence="3" id="KW-1185">Reference proteome</keyword>
<evidence type="ECO:0000313" key="2">
    <source>
        <dbReference type="EMBL" id="CAE8612317.1"/>
    </source>
</evidence>
<name>A0A813FPL3_POLGL</name>
<dbReference type="AlphaFoldDB" id="A0A813FPL3"/>